<dbReference type="Proteomes" id="UP000018888">
    <property type="component" value="Unassembled WGS sequence"/>
</dbReference>
<evidence type="ECO:0000313" key="1">
    <source>
        <dbReference type="EMBL" id="POG76016.1"/>
    </source>
</evidence>
<comment type="caution">
    <text evidence="1">The sequence shown here is derived from an EMBL/GenBank/DDBJ whole genome shotgun (WGS) entry which is preliminary data.</text>
</comment>
<evidence type="ECO:0000313" key="2">
    <source>
        <dbReference type="Proteomes" id="UP000018888"/>
    </source>
</evidence>
<name>A0A2P4QEH1_RHIID</name>
<reference evidence="1 2" key="2">
    <citation type="journal article" date="2018" name="New Phytol.">
        <title>High intraspecific genome diversity in the model arbuscular mycorrhizal symbiont Rhizophagus irregularis.</title>
        <authorList>
            <person name="Chen E.C.H."/>
            <person name="Morin E."/>
            <person name="Beaudet D."/>
            <person name="Noel J."/>
            <person name="Yildirir G."/>
            <person name="Ndikumana S."/>
            <person name="Charron P."/>
            <person name="St-Onge C."/>
            <person name="Giorgi J."/>
            <person name="Kruger M."/>
            <person name="Marton T."/>
            <person name="Ropars J."/>
            <person name="Grigoriev I.V."/>
            <person name="Hainaut M."/>
            <person name="Henrissat B."/>
            <person name="Roux C."/>
            <person name="Martin F."/>
            <person name="Corradi N."/>
        </authorList>
    </citation>
    <scope>NUCLEOTIDE SEQUENCE [LARGE SCALE GENOMIC DNA]</scope>
    <source>
        <strain evidence="1 2">DAOM 197198</strain>
    </source>
</reference>
<reference evidence="1 2" key="1">
    <citation type="journal article" date="2013" name="Proc. Natl. Acad. Sci. U.S.A.">
        <title>Genome of an arbuscular mycorrhizal fungus provides insight into the oldest plant symbiosis.</title>
        <authorList>
            <person name="Tisserant E."/>
            <person name="Malbreil M."/>
            <person name="Kuo A."/>
            <person name="Kohler A."/>
            <person name="Symeonidi A."/>
            <person name="Balestrini R."/>
            <person name="Charron P."/>
            <person name="Duensing N."/>
            <person name="Frei Dit Frey N."/>
            <person name="Gianinazzi-Pearson V."/>
            <person name="Gilbert L.B."/>
            <person name="Handa Y."/>
            <person name="Herr J.R."/>
            <person name="Hijri M."/>
            <person name="Koul R."/>
            <person name="Kawaguchi M."/>
            <person name="Krajinski F."/>
            <person name="Lammers P.J."/>
            <person name="Masclaux F.G."/>
            <person name="Murat C."/>
            <person name="Morin E."/>
            <person name="Ndikumana S."/>
            <person name="Pagni M."/>
            <person name="Petitpierre D."/>
            <person name="Requena N."/>
            <person name="Rosikiewicz P."/>
            <person name="Riley R."/>
            <person name="Saito K."/>
            <person name="San Clemente H."/>
            <person name="Shapiro H."/>
            <person name="van Tuinen D."/>
            <person name="Becard G."/>
            <person name="Bonfante P."/>
            <person name="Paszkowski U."/>
            <person name="Shachar-Hill Y.Y."/>
            <person name="Tuskan G.A."/>
            <person name="Young P.W."/>
            <person name="Sanders I.R."/>
            <person name="Henrissat B."/>
            <person name="Rensing S.A."/>
            <person name="Grigoriev I.V."/>
            <person name="Corradi N."/>
            <person name="Roux C."/>
            <person name="Martin F."/>
        </authorList>
    </citation>
    <scope>NUCLEOTIDE SEQUENCE [LARGE SCALE GENOMIC DNA]</scope>
    <source>
        <strain evidence="1 2">DAOM 197198</strain>
    </source>
</reference>
<sequence>MSSRNYGQHGTSQFINVANNTNNVNINRNRVAQIRPINNSSTIDRIARINTPQITNNSIENDFFNGTNFYDNNSFESLILPAGCSATSSFIYEST</sequence>
<dbReference type="AlphaFoldDB" id="A0A2P4QEH1"/>
<accession>A0A2P4QEH1</accession>
<protein>
    <submittedName>
        <fullName evidence="1">Uncharacterized protein</fullName>
    </submittedName>
</protein>
<dbReference type="EMBL" id="AUPC02000054">
    <property type="protein sequence ID" value="POG76016.1"/>
    <property type="molecule type" value="Genomic_DNA"/>
</dbReference>
<dbReference type="VEuPathDB" id="FungiDB:RhiirFUN_025482"/>
<gene>
    <name evidence="1" type="ORF">GLOIN_2v1769445</name>
</gene>
<organism evidence="1 2">
    <name type="scientific">Rhizophagus irregularis (strain DAOM 181602 / DAOM 197198 / MUCL 43194)</name>
    <name type="common">Arbuscular mycorrhizal fungus</name>
    <name type="synonym">Glomus intraradices</name>
    <dbReference type="NCBI Taxonomy" id="747089"/>
    <lineage>
        <taxon>Eukaryota</taxon>
        <taxon>Fungi</taxon>
        <taxon>Fungi incertae sedis</taxon>
        <taxon>Mucoromycota</taxon>
        <taxon>Glomeromycotina</taxon>
        <taxon>Glomeromycetes</taxon>
        <taxon>Glomerales</taxon>
        <taxon>Glomeraceae</taxon>
        <taxon>Rhizophagus</taxon>
    </lineage>
</organism>
<proteinExistence type="predicted"/>
<keyword evidence="2" id="KW-1185">Reference proteome</keyword>